<keyword evidence="5" id="KW-1185">Reference proteome</keyword>
<dbReference type="EMBL" id="CP111022">
    <property type="protein sequence ID" value="WAR19787.1"/>
    <property type="molecule type" value="Genomic_DNA"/>
</dbReference>
<dbReference type="Pfam" id="PF00505">
    <property type="entry name" value="HMG_box"/>
    <property type="match status" value="1"/>
</dbReference>
<evidence type="ECO:0000313" key="4">
    <source>
        <dbReference type="EMBL" id="WAR19787.1"/>
    </source>
</evidence>
<organism evidence="4 5">
    <name type="scientific">Mya arenaria</name>
    <name type="common">Soft-shell clam</name>
    <dbReference type="NCBI Taxonomy" id="6604"/>
    <lineage>
        <taxon>Eukaryota</taxon>
        <taxon>Metazoa</taxon>
        <taxon>Spiralia</taxon>
        <taxon>Lophotrochozoa</taxon>
        <taxon>Mollusca</taxon>
        <taxon>Bivalvia</taxon>
        <taxon>Autobranchia</taxon>
        <taxon>Heteroconchia</taxon>
        <taxon>Euheterodonta</taxon>
        <taxon>Imparidentia</taxon>
        <taxon>Neoheterodontei</taxon>
        <taxon>Myida</taxon>
        <taxon>Myoidea</taxon>
        <taxon>Myidae</taxon>
        <taxon>Mya</taxon>
    </lineage>
</organism>
<proteinExistence type="predicted"/>
<feature type="compositionally biased region" description="Acidic residues" evidence="2">
    <location>
        <begin position="66"/>
        <end position="76"/>
    </location>
</feature>
<dbReference type="InterPro" id="IPR048591">
    <property type="entry name" value="WDHD1/CFT4_hel"/>
</dbReference>
<feature type="DNA-binding region" description="HMG box" evidence="1">
    <location>
        <begin position="90"/>
        <end position="158"/>
    </location>
</feature>
<keyword evidence="1" id="KW-0539">Nucleus</keyword>
<dbReference type="SMART" id="SM00398">
    <property type="entry name" value="HMG"/>
    <property type="match status" value="1"/>
</dbReference>
<reference evidence="4" key="1">
    <citation type="submission" date="2022-11" db="EMBL/GenBank/DDBJ databases">
        <title>Centuries of genome instability and evolution in soft-shell clam transmissible cancer (bioRxiv).</title>
        <authorList>
            <person name="Hart S.F.M."/>
            <person name="Yonemitsu M.A."/>
            <person name="Giersch R.M."/>
            <person name="Beal B.F."/>
            <person name="Arriagada G."/>
            <person name="Davis B.W."/>
            <person name="Ostrander E.A."/>
            <person name="Goff S.P."/>
            <person name="Metzger M.J."/>
        </authorList>
    </citation>
    <scope>NUCLEOTIDE SEQUENCE</scope>
    <source>
        <strain evidence="4">MELC-2E11</strain>
        <tissue evidence="4">Siphon/mantle</tissue>
    </source>
</reference>
<keyword evidence="1" id="KW-0238">DNA-binding</keyword>
<sequence>MAHSSAVWSLRCLGETGLSARSEREFRALEVCEMMRDPHTVQLAIKYEDDYSSQVTGVRQAAVSTQEDEVEMEEEPAQLSATPAEKSAPTDKPVTPFSLWLEEAGSELRAENPDKDDDDFNKFAADTFRALPKEEKQGYVQRSKELNDRSKENTGGGEDGTENRKRKREIDETGDASKKLRDEDTDTVKKPLGQTANSKLANFAFKGDS</sequence>
<evidence type="ECO:0000259" key="3">
    <source>
        <dbReference type="PROSITE" id="PS50118"/>
    </source>
</evidence>
<dbReference type="Proteomes" id="UP001164746">
    <property type="component" value="Chromosome 11"/>
</dbReference>
<feature type="compositionally biased region" description="Basic and acidic residues" evidence="2">
    <location>
        <begin position="131"/>
        <end position="152"/>
    </location>
</feature>
<feature type="domain" description="HMG box" evidence="3">
    <location>
        <begin position="90"/>
        <end position="158"/>
    </location>
</feature>
<gene>
    <name evidence="4" type="ORF">MAR_001625</name>
</gene>
<evidence type="ECO:0000313" key="5">
    <source>
        <dbReference type="Proteomes" id="UP001164746"/>
    </source>
</evidence>
<evidence type="ECO:0000256" key="2">
    <source>
        <dbReference type="SAM" id="MobiDB-lite"/>
    </source>
</evidence>
<dbReference type="Gene3D" id="1.10.30.10">
    <property type="entry name" value="High mobility group box domain"/>
    <property type="match status" value="1"/>
</dbReference>
<evidence type="ECO:0000256" key="1">
    <source>
        <dbReference type="PROSITE-ProRule" id="PRU00267"/>
    </source>
</evidence>
<dbReference type="InterPro" id="IPR036910">
    <property type="entry name" value="HMG_box_dom_sf"/>
</dbReference>
<dbReference type="Pfam" id="PF20946">
    <property type="entry name" value="Ctf4_C"/>
    <property type="match status" value="1"/>
</dbReference>
<feature type="region of interest" description="Disordered" evidence="2">
    <location>
        <begin position="58"/>
        <end position="209"/>
    </location>
</feature>
<dbReference type="InterPro" id="IPR009071">
    <property type="entry name" value="HMG_box_dom"/>
</dbReference>
<protein>
    <submittedName>
        <fullName evidence="4">WDHD1-like protein</fullName>
    </submittedName>
</protein>
<dbReference type="SUPFAM" id="SSF47095">
    <property type="entry name" value="HMG-box"/>
    <property type="match status" value="1"/>
</dbReference>
<accession>A0ABY7FDY8</accession>
<dbReference type="PROSITE" id="PS50118">
    <property type="entry name" value="HMG_BOX_2"/>
    <property type="match status" value="1"/>
</dbReference>
<name>A0ABY7FDY8_MYAAR</name>
<feature type="compositionally biased region" description="Basic and acidic residues" evidence="2">
    <location>
        <begin position="168"/>
        <end position="189"/>
    </location>
</feature>